<dbReference type="InterPro" id="IPR035420">
    <property type="entry name" value="Spt6_SH2"/>
</dbReference>
<dbReference type="PANTHER" id="PTHR10145:SF6">
    <property type="entry name" value="TRANSCRIPTION ELONGATION FACTOR SPT6"/>
    <property type="match status" value="1"/>
</dbReference>
<evidence type="ECO:0000313" key="6">
    <source>
        <dbReference type="EMBL" id="CAL4786319.1"/>
    </source>
</evidence>
<evidence type="ECO:0000313" key="7">
    <source>
        <dbReference type="Proteomes" id="UP001152797"/>
    </source>
</evidence>
<dbReference type="GO" id="GO:0008023">
    <property type="term" value="C:transcription elongation factor complex"/>
    <property type="evidence" value="ECO:0007669"/>
    <property type="project" value="TreeGrafter"/>
</dbReference>
<feature type="non-terminal residue" evidence="4">
    <location>
        <position position="1"/>
    </location>
</feature>
<dbReference type="EMBL" id="CAMXCT030002568">
    <property type="protein sequence ID" value="CAL4786319.1"/>
    <property type="molecule type" value="Genomic_DNA"/>
</dbReference>
<dbReference type="EMBL" id="CAMXCT020002568">
    <property type="protein sequence ID" value="CAL1152382.1"/>
    <property type="molecule type" value="Genomic_DNA"/>
</dbReference>
<evidence type="ECO:0000256" key="1">
    <source>
        <dbReference type="SAM" id="MobiDB-lite"/>
    </source>
</evidence>
<dbReference type="InterPro" id="IPR017072">
    <property type="entry name" value="TF_Spt6"/>
</dbReference>
<feature type="compositionally biased region" description="Low complexity" evidence="1">
    <location>
        <begin position="886"/>
        <end position="915"/>
    </location>
</feature>
<gene>
    <name evidence="4" type="ORF">C1SCF055_LOCUS25259</name>
</gene>
<dbReference type="Gene3D" id="1.10.150.850">
    <property type="entry name" value="Spt6, helix-hairpin-helix domain"/>
    <property type="match status" value="1"/>
</dbReference>
<reference evidence="4" key="1">
    <citation type="submission" date="2022-10" db="EMBL/GenBank/DDBJ databases">
        <authorList>
            <person name="Chen Y."/>
            <person name="Dougan E. K."/>
            <person name="Chan C."/>
            <person name="Rhodes N."/>
            <person name="Thang M."/>
        </authorList>
    </citation>
    <scope>NUCLEOTIDE SEQUENCE</scope>
</reference>
<dbReference type="Proteomes" id="UP001152797">
    <property type="component" value="Unassembled WGS sequence"/>
</dbReference>
<keyword evidence="7" id="KW-1185">Reference proteome</keyword>
<name>A0A9P1G6F4_9DINO</name>
<evidence type="ECO:0000313" key="5">
    <source>
        <dbReference type="EMBL" id="CAL1152382.1"/>
    </source>
</evidence>
<feature type="region of interest" description="Disordered" evidence="1">
    <location>
        <begin position="808"/>
        <end position="846"/>
    </location>
</feature>
<dbReference type="AlphaFoldDB" id="A0A9P1G6F4"/>
<feature type="domain" description="Transcription elongation factor Spt6 helix-hairpin-helix motif" evidence="3">
    <location>
        <begin position="85"/>
        <end position="168"/>
    </location>
</feature>
<evidence type="ECO:0000259" key="3">
    <source>
        <dbReference type="Pfam" id="PF14635"/>
    </source>
</evidence>
<feature type="compositionally biased region" description="Pro residues" evidence="1">
    <location>
        <begin position="916"/>
        <end position="927"/>
    </location>
</feature>
<dbReference type="InterPro" id="IPR036860">
    <property type="entry name" value="SH2_dom_sf"/>
</dbReference>
<dbReference type="Pfam" id="PF14635">
    <property type="entry name" value="HHH_7"/>
    <property type="match status" value="1"/>
</dbReference>
<dbReference type="InterPro" id="IPR032706">
    <property type="entry name" value="Spt6_HHH"/>
</dbReference>
<sequence>DNLEQILTRSQDVLVHFKVLPKIYLVDTTLPRAVAYNKRVSESPAYRDYKDHSQRIAISCARFYQDALAEASQLWHEIHDENGLLKVALHPLQKEVPKEMMSRAITRTLQEVLAKTGLQINKVRRAAHMSSLIQFLPGLGPRKAKLFMKTLANSVKSRQSVADIMAKQLNMSEEDQDSNPVIKNMLPFIKIDPDFRDSWSEEDLPSLDRLRIPPSLQRWVLTFCTEALEGQANDLFGESADEAMRDVQGDDVVARVIRLLREDPSFLNVIQDRDWSNWPTNAGEPNYPDCADIDKLFNRITDELVEPYKDLRQSSSEIPENELFYLALAESSHQFRTGCVVRGIVKFDEEYPEKDPGKEGNANPKVIVSMAGSGRAVRASFKKAYAQGKSGFGTDGKRKAGHIAGCNRQFRPGEAILARLISVATGRNGFNVMLSVDQDEDKWFEEFPISEEDLPYFLPGSSDDWTKVSLGLLDNSELKQKADLKDWVRRPRNIKHPHFTVGDHTHVVQVIHRQTIGFCLFRSSKHYDCLYAMLKVKPTMASESPIGSGLGEQVDPEKCYRQFDVFEHRSTKDHNYGEGFEVANKLEVEGKMYRDFDEVIARHMDPIIANLKQIAAHKHYGLKTCYGRVTDANQVKKILREFSEDNNMLNYKLLLHEKQVGHGALLWTVQGRRVKAELLEVYADGFRLLGSHFSSLQKALAWFKSTGWRNAVKLRQDVKQEWRVKNEEIVEKRGRHADPDAGERRKKTIRMALGETGLNTPAGLASVVPTAGVGTPDHDFTREANARTPYRLMSNPGSTRTVPETPAMAGTPARGAQPVTPAAAFERSGPPTPRHSPARSAYQPTTPNLLGNLTPGAIVPETPHPGTPARRTPSGIVPQTPMAAFPAPWTPGTPRATPGTPAAAFPGGAPGTPGTPRTPVPQTPVPQTPHAGHYVELKEEYPGTPNIVPQTPAH</sequence>
<dbReference type="GO" id="GO:0034728">
    <property type="term" value="P:nucleosome organization"/>
    <property type="evidence" value="ECO:0007669"/>
    <property type="project" value="TreeGrafter"/>
</dbReference>
<dbReference type="OrthoDB" id="995477at2759"/>
<dbReference type="Gene3D" id="3.30.505.10">
    <property type="entry name" value="SH2 domain"/>
    <property type="match status" value="1"/>
</dbReference>
<feature type="domain" description="Spt6 SH2" evidence="2">
    <location>
        <begin position="559"/>
        <end position="705"/>
    </location>
</feature>
<dbReference type="PANTHER" id="PTHR10145">
    <property type="entry name" value="TRANSCRIPTION ELONGATION FACTOR SPT6"/>
    <property type="match status" value="1"/>
</dbReference>
<feature type="region of interest" description="Disordered" evidence="1">
    <location>
        <begin position="886"/>
        <end position="930"/>
    </location>
</feature>
<proteinExistence type="predicted"/>
<dbReference type="EMBL" id="CAMXCT010002568">
    <property type="protein sequence ID" value="CAI3999007.1"/>
    <property type="molecule type" value="Genomic_DNA"/>
</dbReference>
<dbReference type="Pfam" id="PF14633">
    <property type="entry name" value="SH2_2"/>
    <property type="match status" value="1"/>
</dbReference>
<dbReference type="GO" id="GO:0042393">
    <property type="term" value="F:histone binding"/>
    <property type="evidence" value="ECO:0007669"/>
    <property type="project" value="TreeGrafter"/>
</dbReference>
<dbReference type="GO" id="GO:0031491">
    <property type="term" value="F:nucleosome binding"/>
    <property type="evidence" value="ECO:0007669"/>
    <property type="project" value="TreeGrafter"/>
</dbReference>
<evidence type="ECO:0000313" key="4">
    <source>
        <dbReference type="EMBL" id="CAI3999007.1"/>
    </source>
</evidence>
<comment type="caution">
    <text evidence="4">The sequence shown here is derived from an EMBL/GenBank/DDBJ whole genome shotgun (WGS) entry which is preliminary data.</text>
</comment>
<evidence type="ECO:0000259" key="2">
    <source>
        <dbReference type="Pfam" id="PF14633"/>
    </source>
</evidence>
<reference evidence="5" key="2">
    <citation type="submission" date="2024-04" db="EMBL/GenBank/DDBJ databases">
        <authorList>
            <person name="Chen Y."/>
            <person name="Shah S."/>
            <person name="Dougan E. K."/>
            <person name="Thang M."/>
            <person name="Chan C."/>
        </authorList>
    </citation>
    <scope>NUCLEOTIDE SEQUENCE [LARGE SCALE GENOMIC DNA]</scope>
</reference>
<protein>
    <submittedName>
        <fullName evidence="6">Spt6 SH2 domain-containing protein</fullName>
    </submittedName>
</protein>
<accession>A0A9P1G6F4</accession>
<dbReference type="GO" id="GO:0140673">
    <property type="term" value="P:transcription elongation-coupled chromatin remodeling"/>
    <property type="evidence" value="ECO:0007669"/>
    <property type="project" value="InterPro"/>
</dbReference>
<organism evidence="4">
    <name type="scientific">Cladocopium goreaui</name>
    <dbReference type="NCBI Taxonomy" id="2562237"/>
    <lineage>
        <taxon>Eukaryota</taxon>
        <taxon>Sar</taxon>
        <taxon>Alveolata</taxon>
        <taxon>Dinophyceae</taxon>
        <taxon>Suessiales</taxon>
        <taxon>Symbiodiniaceae</taxon>
        <taxon>Cladocopium</taxon>
    </lineage>
</organism>